<keyword evidence="6" id="KW-1185">Reference proteome</keyword>
<gene>
    <name evidence="5" type="ORF">R5R35_005228</name>
</gene>
<dbReference type="InterPro" id="IPR047128">
    <property type="entry name" value="PhyH"/>
</dbReference>
<protein>
    <recommendedName>
        <fullName evidence="2">phytanoyl-CoA dioxygenase</fullName>
        <ecNumber evidence="2">1.14.11.18</ecNumber>
    </recommendedName>
    <alternativeName>
        <fullName evidence="3">Phytanic acid oxidase</fullName>
    </alternativeName>
    <alternativeName>
        <fullName evidence="4">Phytanoyl-CoA alpha-hydroxylase</fullName>
    </alternativeName>
</protein>
<dbReference type="Gene3D" id="2.60.120.620">
    <property type="entry name" value="q2cbj1_9rhob like domain"/>
    <property type="match status" value="1"/>
</dbReference>
<sequence>MLTKEQKQFYKDNGFIKLENIFTKEEMDVLSDEYNELFTRKQTESDMEASWKGNDMKEAAKETPVVVLSIHNLQFHSAIFSRVLQHEKILDALEDIMETPNILLHHTKAHLKPPSKGAPYLMHQDYHYFPFKKHSMVAVFIHMDDTTPENGGLCVYPGSHKLGPLYDKGSEDEKGEKYHYMKPEDFPIEKATPIHAKRGDVVVFSYLLVHGSYLNTSERVRRMFLIQLMAAEDEPANNEHKSPGQGWVLRGRNLKRDASMSNRFAH</sequence>
<dbReference type="EC" id="1.14.11.18" evidence="2"/>
<dbReference type="EMBL" id="JAZDUA010000281">
    <property type="protein sequence ID" value="KAK7862337.1"/>
    <property type="molecule type" value="Genomic_DNA"/>
</dbReference>
<dbReference type="PANTHER" id="PTHR21308">
    <property type="entry name" value="PHYTANOYL-COA ALPHA-HYDROXYLASE"/>
    <property type="match status" value="1"/>
</dbReference>
<comment type="similarity">
    <text evidence="1">Belongs to the PhyH family.</text>
</comment>
<dbReference type="GO" id="GO:0001561">
    <property type="term" value="P:fatty acid alpha-oxidation"/>
    <property type="evidence" value="ECO:0007669"/>
    <property type="project" value="InterPro"/>
</dbReference>
<name>A0AAN9VJ73_9ORTH</name>
<evidence type="ECO:0000313" key="6">
    <source>
        <dbReference type="Proteomes" id="UP001378592"/>
    </source>
</evidence>
<dbReference type="AlphaFoldDB" id="A0AAN9VJ73"/>
<evidence type="ECO:0000256" key="1">
    <source>
        <dbReference type="ARBA" id="ARBA00005830"/>
    </source>
</evidence>
<evidence type="ECO:0000256" key="4">
    <source>
        <dbReference type="ARBA" id="ARBA00034924"/>
    </source>
</evidence>
<comment type="caution">
    <text evidence="5">The sequence shown here is derived from an EMBL/GenBank/DDBJ whole genome shotgun (WGS) entry which is preliminary data.</text>
</comment>
<dbReference type="SUPFAM" id="SSF51197">
    <property type="entry name" value="Clavaminate synthase-like"/>
    <property type="match status" value="1"/>
</dbReference>
<dbReference type="PANTHER" id="PTHR21308:SF1">
    <property type="entry name" value="PHYTANOYL-COA DIOXYGENASE, PEROXISOMAL"/>
    <property type="match status" value="1"/>
</dbReference>
<dbReference type="InterPro" id="IPR008775">
    <property type="entry name" value="Phytyl_CoA_dOase-like"/>
</dbReference>
<organism evidence="5 6">
    <name type="scientific">Gryllus longicercus</name>
    <dbReference type="NCBI Taxonomy" id="2509291"/>
    <lineage>
        <taxon>Eukaryota</taxon>
        <taxon>Metazoa</taxon>
        <taxon>Ecdysozoa</taxon>
        <taxon>Arthropoda</taxon>
        <taxon>Hexapoda</taxon>
        <taxon>Insecta</taxon>
        <taxon>Pterygota</taxon>
        <taxon>Neoptera</taxon>
        <taxon>Polyneoptera</taxon>
        <taxon>Orthoptera</taxon>
        <taxon>Ensifera</taxon>
        <taxon>Gryllidea</taxon>
        <taxon>Grylloidea</taxon>
        <taxon>Gryllidae</taxon>
        <taxon>Gryllinae</taxon>
        <taxon>Gryllus</taxon>
    </lineage>
</organism>
<proteinExistence type="inferred from homology"/>
<dbReference type="Proteomes" id="UP001378592">
    <property type="component" value="Unassembled WGS sequence"/>
</dbReference>
<reference evidence="5 6" key="1">
    <citation type="submission" date="2024-03" db="EMBL/GenBank/DDBJ databases">
        <title>The genome assembly and annotation of the cricket Gryllus longicercus Weissman &amp; Gray.</title>
        <authorList>
            <person name="Szrajer S."/>
            <person name="Gray D."/>
            <person name="Ylla G."/>
        </authorList>
    </citation>
    <scope>NUCLEOTIDE SEQUENCE [LARGE SCALE GENOMIC DNA]</scope>
    <source>
        <strain evidence="5">DAG 2021-001</strain>
        <tissue evidence="5">Whole body minus gut</tissue>
    </source>
</reference>
<evidence type="ECO:0000256" key="2">
    <source>
        <dbReference type="ARBA" id="ARBA00034809"/>
    </source>
</evidence>
<evidence type="ECO:0000256" key="3">
    <source>
        <dbReference type="ARBA" id="ARBA00034921"/>
    </source>
</evidence>
<evidence type="ECO:0000313" key="5">
    <source>
        <dbReference type="EMBL" id="KAK7862337.1"/>
    </source>
</evidence>
<accession>A0AAN9VJ73</accession>
<dbReference type="Pfam" id="PF05721">
    <property type="entry name" value="PhyH"/>
    <property type="match status" value="1"/>
</dbReference>
<dbReference type="GO" id="GO:0048244">
    <property type="term" value="F:phytanoyl-CoA dioxygenase activity"/>
    <property type="evidence" value="ECO:0007669"/>
    <property type="project" value="UniProtKB-EC"/>
</dbReference>